<evidence type="ECO:0000313" key="1">
    <source>
        <dbReference type="EMBL" id="KRY75342.1"/>
    </source>
</evidence>
<comment type="caution">
    <text evidence="1">The sequence shown here is derived from an EMBL/GenBank/DDBJ whole genome shotgun (WGS) entry which is preliminary data.</text>
</comment>
<protein>
    <submittedName>
        <fullName evidence="1">Uncharacterized protein</fullName>
    </submittedName>
</protein>
<evidence type="ECO:0000313" key="2">
    <source>
        <dbReference type="Proteomes" id="UP000054632"/>
    </source>
</evidence>
<name>A0A0V1ENK5_TRIPS</name>
<organism evidence="1 2">
    <name type="scientific">Trichinella pseudospiralis</name>
    <name type="common">Parasitic roundworm</name>
    <dbReference type="NCBI Taxonomy" id="6337"/>
    <lineage>
        <taxon>Eukaryota</taxon>
        <taxon>Metazoa</taxon>
        <taxon>Ecdysozoa</taxon>
        <taxon>Nematoda</taxon>
        <taxon>Enoplea</taxon>
        <taxon>Dorylaimia</taxon>
        <taxon>Trichinellida</taxon>
        <taxon>Trichinellidae</taxon>
        <taxon>Trichinella</taxon>
    </lineage>
</organism>
<dbReference type="EMBL" id="JYDR01000018">
    <property type="protein sequence ID" value="KRY75342.1"/>
    <property type="molecule type" value="Genomic_DNA"/>
</dbReference>
<gene>
    <name evidence="1" type="ORF">T4A_11812</name>
</gene>
<dbReference type="AlphaFoldDB" id="A0A0V1ENK5"/>
<dbReference type="Proteomes" id="UP000054632">
    <property type="component" value="Unassembled WGS sequence"/>
</dbReference>
<accession>A0A0V1ENK5</accession>
<sequence>MAFFMRLRSFNNIANGFAYCSLLFHFFKLPHLHLKKREYKICMKASMASLFKLSKDILSECKASYVFRIVLKERDGLQRSEDACLFREVKNEDADETKQSGKQKFPMGPYSVGLVCGYFKRVKLSRSLIKLGTDLAVVEVAEVLHLVIHNF</sequence>
<reference evidence="1 2" key="1">
    <citation type="submission" date="2015-01" db="EMBL/GenBank/DDBJ databases">
        <title>Evolution of Trichinella species and genotypes.</title>
        <authorList>
            <person name="Korhonen P.K."/>
            <person name="Edoardo P."/>
            <person name="Giuseppe L.R."/>
            <person name="Gasser R.B."/>
        </authorList>
    </citation>
    <scope>NUCLEOTIDE SEQUENCE [LARGE SCALE GENOMIC DNA]</scope>
    <source>
        <strain evidence="1">ISS13</strain>
    </source>
</reference>
<proteinExistence type="predicted"/>